<keyword evidence="2" id="KW-1003">Cell membrane</keyword>
<evidence type="ECO:0000256" key="2">
    <source>
        <dbReference type="ARBA" id="ARBA00022475"/>
    </source>
</evidence>
<evidence type="ECO:0000256" key="3">
    <source>
        <dbReference type="ARBA" id="ARBA00022692"/>
    </source>
</evidence>
<proteinExistence type="predicted"/>
<dbReference type="InterPro" id="IPR022791">
    <property type="entry name" value="L-PG_synthase/AglD"/>
</dbReference>
<sequence>MNAKTKKILRIGLPVLLAAFFGWYTFSKLPIDKIIPYFKSANYGWIGLGMFLGLLSNLSRAYRWKYLLAPMGYSVRFPNSIMAVFITYLANYGIPRSGEVLRAAVLTNYEDVPFQKGFGTIIAERMADMIILLSIVAITLLIQFDFIFELLQTSFQPNKLILFGAIGIIFSVLIFLYLKKSQSKIALKVRDFVRGLLEGILSIFKMEHKWLFIFHTFFIWTMYVLMFYVTTLAVDDLNGVSIGALLIAFIAGSFTIAATNGGIFVYPLAIGAAFSIFDIPENPSIAFGWIMWASQTLMIIVLGSLSFLFLPIYNTKQKVKQKD</sequence>
<keyword evidence="3 6" id="KW-0812">Transmembrane</keyword>
<feature type="transmembrane region" description="Helical" evidence="6">
    <location>
        <begin position="210"/>
        <end position="231"/>
    </location>
</feature>
<dbReference type="Proteomes" id="UP000681315">
    <property type="component" value="Unassembled WGS sequence"/>
</dbReference>
<organism evidence="7 8">
    <name type="scientific">Gelidibacter pelagius</name>
    <dbReference type="NCBI Taxonomy" id="2819985"/>
    <lineage>
        <taxon>Bacteria</taxon>
        <taxon>Pseudomonadati</taxon>
        <taxon>Bacteroidota</taxon>
        <taxon>Flavobacteriia</taxon>
        <taxon>Flavobacteriales</taxon>
        <taxon>Flavobacteriaceae</taxon>
        <taxon>Gelidibacter</taxon>
    </lineage>
</organism>
<comment type="subcellular location">
    <subcellularLocation>
        <location evidence="1">Cell membrane</location>
        <topology evidence="1">Multi-pass membrane protein</topology>
    </subcellularLocation>
</comment>
<feature type="transmembrane region" description="Helical" evidence="6">
    <location>
        <begin position="263"/>
        <end position="280"/>
    </location>
</feature>
<keyword evidence="8" id="KW-1185">Reference proteome</keyword>
<keyword evidence="5 6" id="KW-0472">Membrane</keyword>
<evidence type="ECO:0000256" key="6">
    <source>
        <dbReference type="SAM" id="Phobius"/>
    </source>
</evidence>
<keyword evidence="4 6" id="KW-1133">Transmembrane helix</keyword>
<accession>A0ABS3SNV0</accession>
<evidence type="ECO:0000256" key="4">
    <source>
        <dbReference type="ARBA" id="ARBA00022989"/>
    </source>
</evidence>
<evidence type="ECO:0000256" key="5">
    <source>
        <dbReference type="ARBA" id="ARBA00023136"/>
    </source>
</evidence>
<dbReference type="RefSeq" id="WP_208232041.1">
    <property type="nucleotide sequence ID" value="NZ_JAGEVG010000002.1"/>
</dbReference>
<dbReference type="NCBIfam" id="TIGR00374">
    <property type="entry name" value="flippase-like domain"/>
    <property type="match status" value="1"/>
</dbReference>
<gene>
    <name evidence="7" type="ORF">J4051_01925</name>
</gene>
<feature type="transmembrane region" description="Helical" evidence="6">
    <location>
        <begin position="130"/>
        <end position="148"/>
    </location>
</feature>
<dbReference type="Pfam" id="PF03706">
    <property type="entry name" value="LPG_synthase_TM"/>
    <property type="match status" value="1"/>
</dbReference>
<evidence type="ECO:0000313" key="7">
    <source>
        <dbReference type="EMBL" id="MBO3097011.1"/>
    </source>
</evidence>
<evidence type="ECO:0000313" key="8">
    <source>
        <dbReference type="Proteomes" id="UP000681315"/>
    </source>
</evidence>
<feature type="transmembrane region" description="Helical" evidence="6">
    <location>
        <begin position="160"/>
        <end position="178"/>
    </location>
</feature>
<dbReference type="EMBL" id="JAGEVG010000002">
    <property type="protein sequence ID" value="MBO3097011.1"/>
    <property type="molecule type" value="Genomic_DNA"/>
</dbReference>
<reference evidence="7 8" key="1">
    <citation type="submission" date="2021-03" db="EMBL/GenBank/DDBJ databases">
        <title>Gelidibacter sp. nov., isolated from costal sediment.</title>
        <authorList>
            <person name="Lun K.-Y."/>
        </authorList>
    </citation>
    <scope>NUCLEOTIDE SEQUENCE [LARGE SCALE GENOMIC DNA]</scope>
    <source>
        <strain evidence="7 8">DF109</strain>
    </source>
</reference>
<comment type="caution">
    <text evidence="7">The sequence shown here is derived from an EMBL/GenBank/DDBJ whole genome shotgun (WGS) entry which is preliminary data.</text>
</comment>
<evidence type="ECO:0000256" key="1">
    <source>
        <dbReference type="ARBA" id="ARBA00004651"/>
    </source>
</evidence>
<name>A0ABS3SNV0_9FLAO</name>
<protein>
    <submittedName>
        <fullName evidence="7">Flippase-like domain-containing protein</fullName>
    </submittedName>
</protein>
<dbReference type="PANTHER" id="PTHR39087:SF2">
    <property type="entry name" value="UPF0104 MEMBRANE PROTEIN MJ1595"/>
    <property type="match status" value="1"/>
</dbReference>
<dbReference type="PANTHER" id="PTHR39087">
    <property type="entry name" value="UPF0104 MEMBRANE PROTEIN MJ1595"/>
    <property type="match status" value="1"/>
</dbReference>
<feature type="transmembrane region" description="Helical" evidence="6">
    <location>
        <begin position="237"/>
        <end position="256"/>
    </location>
</feature>
<feature type="transmembrane region" description="Helical" evidence="6">
    <location>
        <begin position="286"/>
        <end position="313"/>
    </location>
</feature>
<feature type="transmembrane region" description="Helical" evidence="6">
    <location>
        <begin position="43"/>
        <end position="62"/>
    </location>
</feature>